<reference evidence="2 3" key="1">
    <citation type="journal article" date="2016" name="Nat. Commun.">
        <title>Thousands of microbial genomes shed light on interconnected biogeochemical processes in an aquifer system.</title>
        <authorList>
            <person name="Anantharaman K."/>
            <person name="Brown C.T."/>
            <person name="Hug L.A."/>
            <person name="Sharon I."/>
            <person name="Castelle C.J."/>
            <person name="Probst A.J."/>
            <person name="Thomas B.C."/>
            <person name="Singh A."/>
            <person name="Wilkins M.J."/>
            <person name="Karaoz U."/>
            <person name="Brodie E.L."/>
            <person name="Williams K.H."/>
            <person name="Hubbard S.S."/>
            <person name="Banfield J.F."/>
        </authorList>
    </citation>
    <scope>NUCLEOTIDE SEQUENCE [LARGE SCALE GENOMIC DNA]</scope>
</reference>
<evidence type="ECO:0000313" key="2">
    <source>
        <dbReference type="EMBL" id="OHA42797.1"/>
    </source>
</evidence>
<evidence type="ECO:0000313" key="3">
    <source>
        <dbReference type="Proteomes" id="UP000177269"/>
    </source>
</evidence>
<dbReference type="GO" id="GO:0004803">
    <property type="term" value="F:transposase activity"/>
    <property type="evidence" value="ECO:0007669"/>
    <property type="project" value="InterPro"/>
</dbReference>
<sequence length="226" mass="27029">MSRKISFAVDEFYHLYNRGVDKRVVFDNDSDYRRFLILLYLCNRSRPFQIDRLPEWRGSASSEFIEVVFNEPSDRKIVAIGSYCLMPNHFHILVREIKEGGISEFMHRLSTAYTMYFNTSRERTGSLFQGRFKAEHVNNDRHLKYLYSYINLNPVKLIQTDWKEKGIKNLKRVREHLNSFPYSSYFDYTGKSRKLSQILSTTAFPLYFRNQSDFIAEVETWLNYEN</sequence>
<dbReference type="InterPro" id="IPR002686">
    <property type="entry name" value="Transposase_17"/>
</dbReference>
<dbReference type="GO" id="GO:0006313">
    <property type="term" value="P:DNA transposition"/>
    <property type="evidence" value="ECO:0007669"/>
    <property type="project" value="InterPro"/>
</dbReference>
<protein>
    <recommendedName>
        <fullName evidence="1">Transposase IS200-like domain-containing protein</fullName>
    </recommendedName>
</protein>
<evidence type="ECO:0000259" key="1">
    <source>
        <dbReference type="SMART" id="SM01321"/>
    </source>
</evidence>
<dbReference type="GO" id="GO:0003677">
    <property type="term" value="F:DNA binding"/>
    <property type="evidence" value="ECO:0007669"/>
    <property type="project" value="InterPro"/>
</dbReference>
<gene>
    <name evidence="2" type="ORF">A3G52_03265</name>
</gene>
<comment type="caution">
    <text evidence="2">The sequence shown here is derived from an EMBL/GenBank/DDBJ whole genome shotgun (WGS) entry which is preliminary data.</text>
</comment>
<dbReference type="InterPro" id="IPR036515">
    <property type="entry name" value="Transposase_17_sf"/>
</dbReference>
<dbReference type="AlphaFoldDB" id="A0A1G2P368"/>
<dbReference type="SUPFAM" id="SSF143422">
    <property type="entry name" value="Transposase IS200-like"/>
    <property type="match status" value="1"/>
</dbReference>
<dbReference type="Pfam" id="PF01797">
    <property type="entry name" value="Y1_Tnp"/>
    <property type="match status" value="1"/>
</dbReference>
<name>A0A1G2P368_9BACT</name>
<dbReference type="Gene3D" id="3.30.70.1290">
    <property type="entry name" value="Transposase IS200-like"/>
    <property type="match status" value="1"/>
</dbReference>
<dbReference type="PANTHER" id="PTHR34322">
    <property type="entry name" value="TRANSPOSASE, Y1_TNP DOMAIN-CONTAINING"/>
    <property type="match status" value="1"/>
</dbReference>
<organism evidence="2 3">
    <name type="scientific">Candidatus Taylorbacteria bacterium RIFCSPLOWO2_12_FULL_43_20</name>
    <dbReference type="NCBI Taxonomy" id="1802332"/>
    <lineage>
        <taxon>Bacteria</taxon>
        <taxon>Candidatus Tayloriibacteriota</taxon>
    </lineage>
</organism>
<dbReference type="EMBL" id="MHSK01000006">
    <property type="protein sequence ID" value="OHA42797.1"/>
    <property type="molecule type" value="Genomic_DNA"/>
</dbReference>
<accession>A0A1G2P368</accession>
<dbReference type="SMART" id="SM01321">
    <property type="entry name" value="Y1_Tnp"/>
    <property type="match status" value="1"/>
</dbReference>
<dbReference type="PANTHER" id="PTHR34322:SF2">
    <property type="entry name" value="TRANSPOSASE IS200-LIKE DOMAIN-CONTAINING PROTEIN"/>
    <property type="match status" value="1"/>
</dbReference>
<proteinExistence type="predicted"/>
<feature type="domain" description="Transposase IS200-like" evidence="1">
    <location>
        <begin position="8"/>
        <end position="153"/>
    </location>
</feature>
<dbReference type="Proteomes" id="UP000177269">
    <property type="component" value="Unassembled WGS sequence"/>
</dbReference>